<dbReference type="InterPro" id="IPR050104">
    <property type="entry name" value="FMN-dep_NADH:Q_OxRdtase_AzoR1"/>
</dbReference>
<dbReference type="Gene3D" id="3.40.50.360">
    <property type="match status" value="1"/>
</dbReference>
<dbReference type="RefSeq" id="WP_259538573.1">
    <property type="nucleotide sequence ID" value="NZ_JANLCJ010000002.1"/>
</dbReference>
<evidence type="ECO:0000313" key="3">
    <source>
        <dbReference type="Proteomes" id="UP001165586"/>
    </source>
</evidence>
<accession>A0ABT2H1D6</accession>
<proteinExistence type="predicted"/>
<dbReference type="InterPro" id="IPR003680">
    <property type="entry name" value="Flavodoxin_fold"/>
</dbReference>
<evidence type="ECO:0000259" key="1">
    <source>
        <dbReference type="Pfam" id="PF02525"/>
    </source>
</evidence>
<name>A0ABT2H1D6_9MICO</name>
<dbReference type="EMBL" id="JANLCJ010000002">
    <property type="protein sequence ID" value="MCS5733758.1"/>
    <property type="molecule type" value="Genomic_DNA"/>
</dbReference>
<dbReference type="Proteomes" id="UP001165586">
    <property type="component" value="Unassembled WGS sequence"/>
</dbReference>
<protein>
    <submittedName>
        <fullName evidence="2">NAD(P)H-dependent oxidoreductase</fullName>
    </submittedName>
</protein>
<comment type="caution">
    <text evidence="2">The sequence shown here is derived from an EMBL/GenBank/DDBJ whole genome shotgun (WGS) entry which is preliminary data.</text>
</comment>
<dbReference type="PANTHER" id="PTHR43741:SF4">
    <property type="entry name" value="FMN-DEPENDENT NADH:QUINONE OXIDOREDUCTASE"/>
    <property type="match status" value="1"/>
</dbReference>
<feature type="domain" description="Flavodoxin-like fold" evidence="1">
    <location>
        <begin position="1"/>
        <end position="162"/>
    </location>
</feature>
<dbReference type="PANTHER" id="PTHR43741">
    <property type="entry name" value="FMN-DEPENDENT NADH-AZOREDUCTASE 1"/>
    <property type="match status" value="1"/>
</dbReference>
<evidence type="ECO:0000313" key="2">
    <source>
        <dbReference type="EMBL" id="MCS5733758.1"/>
    </source>
</evidence>
<keyword evidence="3" id="KW-1185">Reference proteome</keyword>
<organism evidence="2 3">
    <name type="scientific">Herbiconiux daphne</name>
    <dbReference type="NCBI Taxonomy" id="2970914"/>
    <lineage>
        <taxon>Bacteria</taxon>
        <taxon>Bacillati</taxon>
        <taxon>Actinomycetota</taxon>
        <taxon>Actinomycetes</taxon>
        <taxon>Micrococcales</taxon>
        <taxon>Microbacteriaceae</taxon>
        <taxon>Herbiconiux</taxon>
    </lineage>
</organism>
<gene>
    <name evidence="2" type="ORF">N1032_08400</name>
</gene>
<sequence>MTLFRLDASIMPGSSASSALGDIVEGEWLAATPGDTVVKRDLAADPIAATAWQEAVSAGFIPDDVRTPSQHAVTALARTLADEMLTADALVFNVPLYNFGVSQHFKLWFDLAYTVPEIGPGGTSALAGKPAVLNTTLGGNYSPGTPRHGWDHSTDWLRRVLGDVWQLDLHVVQRPFTLVGVNPALDSFADMAAELRVNAEQQAHEAGRAISEAARLVGASR</sequence>
<dbReference type="InterPro" id="IPR029039">
    <property type="entry name" value="Flavoprotein-like_sf"/>
</dbReference>
<reference evidence="2" key="1">
    <citation type="submission" date="2022-08" db="EMBL/GenBank/DDBJ databases">
        <authorList>
            <person name="Deng Y."/>
            <person name="Han X.-F."/>
            <person name="Zhang Y.-Q."/>
        </authorList>
    </citation>
    <scope>NUCLEOTIDE SEQUENCE</scope>
    <source>
        <strain evidence="2">CPCC 203386</strain>
    </source>
</reference>
<dbReference type="Pfam" id="PF02525">
    <property type="entry name" value="Flavodoxin_2"/>
    <property type="match status" value="1"/>
</dbReference>
<dbReference type="SUPFAM" id="SSF52218">
    <property type="entry name" value="Flavoproteins"/>
    <property type="match status" value="1"/>
</dbReference>